<dbReference type="SUPFAM" id="SSF47413">
    <property type="entry name" value="lambda repressor-like DNA-binding domains"/>
    <property type="match status" value="1"/>
</dbReference>
<dbReference type="Pfam" id="PF01381">
    <property type="entry name" value="HTH_3"/>
    <property type="match status" value="1"/>
</dbReference>
<dbReference type="InterPro" id="IPR010982">
    <property type="entry name" value="Lambda_DNA-bd_dom_sf"/>
</dbReference>
<reference evidence="2" key="1">
    <citation type="journal article" date="2020" name="mSystems">
        <title>Genome- and Community-Level Interaction Insights into Carbon Utilization and Element Cycling Functions of Hydrothermarchaeota in Hydrothermal Sediment.</title>
        <authorList>
            <person name="Zhou Z."/>
            <person name="Liu Y."/>
            <person name="Xu W."/>
            <person name="Pan J."/>
            <person name="Luo Z.H."/>
            <person name="Li M."/>
        </authorList>
    </citation>
    <scope>NUCLEOTIDE SEQUENCE [LARGE SCALE GENOMIC DNA]</scope>
    <source>
        <strain evidence="2">SpSt-885</strain>
    </source>
</reference>
<comment type="caution">
    <text evidence="2">The sequence shown here is derived from an EMBL/GenBank/DDBJ whole genome shotgun (WGS) entry which is preliminary data.</text>
</comment>
<dbReference type="SMART" id="SM00530">
    <property type="entry name" value="HTH_XRE"/>
    <property type="match status" value="1"/>
</dbReference>
<dbReference type="EMBL" id="DTLS01000143">
    <property type="protein sequence ID" value="HGZ60524.1"/>
    <property type="molecule type" value="Genomic_DNA"/>
</dbReference>
<dbReference type="InterPro" id="IPR017271">
    <property type="entry name" value="Tscrpt_reg_HTH_MJ1545_prd"/>
</dbReference>
<dbReference type="GO" id="GO:0003677">
    <property type="term" value="F:DNA binding"/>
    <property type="evidence" value="ECO:0007669"/>
    <property type="project" value="InterPro"/>
</dbReference>
<proteinExistence type="predicted"/>
<dbReference type="PIRSF" id="PIRSF037724">
    <property type="entry name" value="TF_HTH_MJ1545_prd"/>
    <property type="match status" value="1"/>
</dbReference>
<organism evidence="2">
    <name type="scientific">Fervidicoccus fontis</name>
    <dbReference type="NCBI Taxonomy" id="683846"/>
    <lineage>
        <taxon>Archaea</taxon>
        <taxon>Thermoproteota</taxon>
        <taxon>Thermoprotei</taxon>
        <taxon>Fervidicoccales</taxon>
        <taxon>Fervidicoccaceae</taxon>
        <taxon>Fervidicoccus</taxon>
    </lineage>
</organism>
<sequence length="236" mass="25647">MTSEVVVERVAKEIAGDIAWSESPGKSMRKWRELFDVTQLMLSRRMGISPSVLSDYEKGRRTPGTGFVKKFVRTLIEIDGTRGYAVVKELARGHRLPPSALLDMREFQQEVPLGKVIDAVNGVLLCGKGKEEKKLYGYTVLDSIAAIESMTGYEFLSIMGFTTERALVFTNVGTGRSPMVAVRVSFLKPGAVIIHGPKAVDPLAVKLAEGDGIPLVLSRAPDVNSLLNGLRGLLGS</sequence>
<dbReference type="InterPro" id="IPR001387">
    <property type="entry name" value="Cro/C1-type_HTH"/>
</dbReference>
<evidence type="ECO:0000259" key="1">
    <source>
        <dbReference type="PROSITE" id="PS50943"/>
    </source>
</evidence>
<gene>
    <name evidence="2" type="ORF">ENW83_04900</name>
</gene>
<dbReference type="PROSITE" id="PS50943">
    <property type="entry name" value="HTH_CROC1"/>
    <property type="match status" value="1"/>
</dbReference>
<evidence type="ECO:0000313" key="2">
    <source>
        <dbReference type="EMBL" id="HGZ60524.1"/>
    </source>
</evidence>
<name>A0A7J3SLT0_9CREN</name>
<dbReference type="CDD" id="cd00093">
    <property type="entry name" value="HTH_XRE"/>
    <property type="match status" value="1"/>
</dbReference>
<accession>A0A7J3SLT0</accession>
<dbReference type="Gene3D" id="1.10.260.40">
    <property type="entry name" value="lambda repressor-like DNA-binding domains"/>
    <property type="match status" value="1"/>
</dbReference>
<dbReference type="AlphaFoldDB" id="A0A7J3SLT0"/>
<protein>
    <submittedName>
        <fullName evidence="2">Helix-turn-helix domain-containing protein</fullName>
    </submittedName>
</protein>
<feature type="domain" description="HTH cro/C1-type" evidence="1">
    <location>
        <begin position="28"/>
        <end position="81"/>
    </location>
</feature>